<evidence type="ECO:0000313" key="7">
    <source>
        <dbReference type="EMBL" id="GAF25736.1"/>
    </source>
</evidence>
<dbReference type="AlphaFoldDB" id="A0A0S6UCR9"/>
<dbReference type="InterPro" id="IPR043428">
    <property type="entry name" value="LivM-like"/>
</dbReference>
<dbReference type="RefSeq" id="WP_025773591.1">
    <property type="nucleotide sequence ID" value="NZ_DF238840.1"/>
</dbReference>
<feature type="transmembrane region" description="Helical" evidence="6">
    <location>
        <begin position="239"/>
        <end position="268"/>
    </location>
</feature>
<proteinExistence type="predicted"/>
<feature type="transmembrane region" description="Helical" evidence="6">
    <location>
        <begin position="65"/>
        <end position="84"/>
    </location>
</feature>
<dbReference type="GO" id="GO:0015658">
    <property type="term" value="F:branched-chain amino acid transmembrane transporter activity"/>
    <property type="evidence" value="ECO:0007669"/>
    <property type="project" value="InterPro"/>
</dbReference>
<feature type="transmembrane region" description="Helical" evidence="6">
    <location>
        <begin position="156"/>
        <end position="174"/>
    </location>
</feature>
<dbReference type="CDD" id="cd06581">
    <property type="entry name" value="TM_PBP1_LivM_like"/>
    <property type="match status" value="1"/>
</dbReference>
<feature type="transmembrane region" description="Helical" evidence="6">
    <location>
        <begin position="12"/>
        <end position="33"/>
    </location>
</feature>
<dbReference type="InterPro" id="IPR001851">
    <property type="entry name" value="ABC_transp_permease"/>
</dbReference>
<name>A0A0S6UCR9_NEOTH</name>
<dbReference type="Pfam" id="PF02653">
    <property type="entry name" value="BPD_transp_2"/>
    <property type="match status" value="1"/>
</dbReference>
<comment type="subcellular location">
    <subcellularLocation>
        <location evidence="1">Cell membrane</location>
        <topology evidence="1">Multi-pass membrane protein</topology>
    </subcellularLocation>
</comment>
<evidence type="ECO:0000256" key="4">
    <source>
        <dbReference type="ARBA" id="ARBA00022989"/>
    </source>
</evidence>
<keyword evidence="4 6" id="KW-1133">Transmembrane helix</keyword>
<gene>
    <name evidence="7" type="ORF">MTY_1072</name>
</gene>
<reference evidence="7" key="1">
    <citation type="journal article" date="2014" name="Gene">
        <title>Genome-guided analysis of transformation efficiency and carbon dioxide assimilation by Moorella thermoacetica Y72.</title>
        <authorList>
            <person name="Tsukahara K."/>
            <person name="Kita A."/>
            <person name="Nakashimada Y."/>
            <person name="Hoshino T."/>
            <person name="Murakami K."/>
        </authorList>
    </citation>
    <scope>NUCLEOTIDE SEQUENCE [LARGE SCALE GENOMIC DNA]</scope>
    <source>
        <strain evidence="7">Y72</strain>
    </source>
</reference>
<evidence type="ECO:0000256" key="2">
    <source>
        <dbReference type="ARBA" id="ARBA00022475"/>
    </source>
</evidence>
<keyword evidence="2" id="KW-1003">Cell membrane</keyword>
<feature type="transmembrane region" description="Helical" evidence="6">
    <location>
        <begin position="39"/>
        <end position="58"/>
    </location>
</feature>
<evidence type="ECO:0000256" key="3">
    <source>
        <dbReference type="ARBA" id="ARBA00022692"/>
    </source>
</evidence>
<feature type="transmembrane region" description="Helical" evidence="6">
    <location>
        <begin position="90"/>
        <end position="110"/>
    </location>
</feature>
<evidence type="ECO:0000256" key="5">
    <source>
        <dbReference type="ARBA" id="ARBA00023136"/>
    </source>
</evidence>
<dbReference type="EMBL" id="DF238840">
    <property type="protein sequence ID" value="GAF25736.1"/>
    <property type="molecule type" value="Genomic_DNA"/>
</dbReference>
<feature type="transmembrane region" description="Helical" evidence="6">
    <location>
        <begin position="274"/>
        <end position="291"/>
    </location>
</feature>
<evidence type="ECO:0000256" key="6">
    <source>
        <dbReference type="SAM" id="Phobius"/>
    </source>
</evidence>
<protein>
    <submittedName>
        <fullName evidence="7">ABC-type branched-chain amino acid transport system, permease component</fullName>
    </submittedName>
</protein>
<dbReference type="GeneID" id="45618538"/>
<keyword evidence="5 6" id="KW-0472">Membrane</keyword>
<sequence>MIEVRFNKKNLIVLAGVILIYFLVYELQAAGVISAFQEINLMMLGINIILAVSLNLIVGFTGQLALGHAGFMAVGAYVSAILSTNFNQPFPVALLAGACAAAVAGIVIGLPTLRLRGDYLAIATLGFGEIIRGAANNINYIGGAAGMIGIPQLTNWTWLYAMMVLTILVTTNFINSTHGRACVAIRENEIAAETMGINTTYYKVLAFAMGAFFAGIAGALYAHYFYLIQPTTFTFFRSFDILVMVVFGGLGSITGSIIAAAGITFVNAALQDLAVLRMVIYAVLLIIIMVFRPQGLMGNKEFTLDRWLKKRGAVSGPAGN</sequence>
<organism evidence="7">
    <name type="scientific">Moorella thermoacetica Y72</name>
    <dbReference type="NCBI Taxonomy" id="1325331"/>
    <lineage>
        <taxon>Bacteria</taxon>
        <taxon>Bacillati</taxon>
        <taxon>Bacillota</taxon>
        <taxon>Clostridia</taxon>
        <taxon>Neomoorellales</taxon>
        <taxon>Neomoorellaceae</taxon>
        <taxon>Neomoorella</taxon>
    </lineage>
</organism>
<dbReference type="Proteomes" id="UP000063718">
    <property type="component" value="Unassembled WGS sequence"/>
</dbReference>
<keyword evidence="3 6" id="KW-0812">Transmembrane</keyword>
<dbReference type="PANTHER" id="PTHR30482:SF10">
    <property type="entry name" value="HIGH-AFFINITY BRANCHED-CHAIN AMINO ACID TRANSPORT PROTEIN BRAE"/>
    <property type="match status" value="1"/>
</dbReference>
<evidence type="ECO:0000256" key="1">
    <source>
        <dbReference type="ARBA" id="ARBA00004651"/>
    </source>
</evidence>
<dbReference type="PANTHER" id="PTHR30482">
    <property type="entry name" value="HIGH-AFFINITY BRANCHED-CHAIN AMINO ACID TRANSPORT SYSTEM PERMEASE"/>
    <property type="match status" value="1"/>
</dbReference>
<dbReference type="GO" id="GO:0005886">
    <property type="term" value="C:plasma membrane"/>
    <property type="evidence" value="ECO:0007669"/>
    <property type="project" value="UniProtKB-SubCell"/>
</dbReference>
<feature type="transmembrane region" description="Helical" evidence="6">
    <location>
        <begin position="204"/>
        <end position="227"/>
    </location>
</feature>
<accession>A0A0S6UCR9</accession>